<dbReference type="AlphaFoldDB" id="A0AAW0C5C0"/>
<organism evidence="1 2">
    <name type="scientific">Paramarasmius palmivorus</name>
    <dbReference type="NCBI Taxonomy" id="297713"/>
    <lineage>
        <taxon>Eukaryota</taxon>
        <taxon>Fungi</taxon>
        <taxon>Dikarya</taxon>
        <taxon>Basidiomycota</taxon>
        <taxon>Agaricomycotina</taxon>
        <taxon>Agaricomycetes</taxon>
        <taxon>Agaricomycetidae</taxon>
        <taxon>Agaricales</taxon>
        <taxon>Marasmiineae</taxon>
        <taxon>Marasmiaceae</taxon>
        <taxon>Paramarasmius</taxon>
    </lineage>
</organism>
<comment type="caution">
    <text evidence="1">The sequence shown here is derived from an EMBL/GenBank/DDBJ whole genome shotgun (WGS) entry which is preliminary data.</text>
</comment>
<dbReference type="Proteomes" id="UP001383192">
    <property type="component" value="Unassembled WGS sequence"/>
</dbReference>
<name>A0AAW0C5C0_9AGAR</name>
<dbReference type="EMBL" id="JAYKXP010000058">
    <property type="protein sequence ID" value="KAK7034056.1"/>
    <property type="molecule type" value="Genomic_DNA"/>
</dbReference>
<reference evidence="1 2" key="1">
    <citation type="submission" date="2024-01" db="EMBL/GenBank/DDBJ databases">
        <title>A draft genome for a cacao thread blight-causing isolate of Paramarasmius palmivorus.</title>
        <authorList>
            <person name="Baruah I.K."/>
            <person name="Bukari Y."/>
            <person name="Amoako-Attah I."/>
            <person name="Meinhardt L.W."/>
            <person name="Bailey B.A."/>
            <person name="Cohen S.P."/>
        </authorList>
    </citation>
    <scope>NUCLEOTIDE SEQUENCE [LARGE SCALE GENOMIC DNA]</scope>
    <source>
        <strain evidence="1 2">GH-12</strain>
    </source>
</reference>
<evidence type="ECO:0000313" key="2">
    <source>
        <dbReference type="Proteomes" id="UP001383192"/>
    </source>
</evidence>
<sequence length="97" mass="11195">MNSFEQEQSRVSSHEVSRPGLFYSQCLEYGFAILFVRYHRPFLARPTEVGSNELFMPRRASRSPPTKYHRPTEVGSNELFRTGAVSGLIPRSIIDRF</sequence>
<evidence type="ECO:0000313" key="1">
    <source>
        <dbReference type="EMBL" id="KAK7034056.1"/>
    </source>
</evidence>
<keyword evidence="2" id="KW-1185">Reference proteome</keyword>
<accession>A0AAW0C5C0</accession>
<gene>
    <name evidence="1" type="ORF">VNI00_012487</name>
</gene>
<proteinExistence type="predicted"/>
<protein>
    <submittedName>
        <fullName evidence="1">Uncharacterized protein</fullName>
    </submittedName>
</protein>